<evidence type="ECO:0000259" key="17">
    <source>
        <dbReference type="PROSITE" id="PS50125"/>
    </source>
</evidence>
<protein>
    <recommendedName>
        <fullName evidence="2 14">Guanylate cyclase</fullName>
        <ecNumber evidence="2 14">4.6.1.2</ecNumber>
    </recommendedName>
</protein>
<dbReference type="FunFam" id="3.30.70.1230:FF:000004">
    <property type="entry name" value="Guanylate cyclase"/>
    <property type="match status" value="1"/>
</dbReference>
<keyword evidence="9" id="KW-0675">Receptor</keyword>
<dbReference type="GO" id="GO:0035556">
    <property type="term" value="P:intracellular signal transduction"/>
    <property type="evidence" value="ECO:0007669"/>
    <property type="project" value="InterPro"/>
</dbReference>
<gene>
    <name evidence="18" type="ORF">OFUS_LOCUS12368</name>
</gene>
<dbReference type="GO" id="GO:0001653">
    <property type="term" value="F:peptide receptor activity"/>
    <property type="evidence" value="ECO:0007669"/>
    <property type="project" value="TreeGrafter"/>
</dbReference>
<evidence type="ECO:0000256" key="11">
    <source>
        <dbReference type="ARBA" id="ARBA00023239"/>
    </source>
</evidence>
<keyword evidence="7" id="KW-0342">GTP-binding</keyword>
<evidence type="ECO:0000256" key="4">
    <source>
        <dbReference type="ARBA" id="ARBA00022729"/>
    </source>
</evidence>
<evidence type="ECO:0000256" key="10">
    <source>
        <dbReference type="ARBA" id="ARBA00023180"/>
    </source>
</evidence>
<dbReference type="PRINTS" id="PR00255">
    <property type="entry name" value="NATPEPTIDER"/>
</dbReference>
<dbReference type="GO" id="GO:0004016">
    <property type="term" value="F:adenylate cyclase activity"/>
    <property type="evidence" value="ECO:0007669"/>
    <property type="project" value="TreeGrafter"/>
</dbReference>
<sequence>MAYCQCRLRKVFGSVFSQFNWTDISIIYDRDDIHAMTTGQTLDVGLQKGGIEPYMIQYRGGSDPDYSSILEEASRHSRVIILSAPGDAIRRFMIVAYTMGYTSGDYVFMDVELFVFKSQYWGDHGWKRYSKRTGFQNDMDDSIAKQAYESLLRVALMEPQGDEFQTFSEEIKSRALRDYNFDFEDEQINFFIGSFYDGILLYGMALNETLVVGGDIRDGWNMSRRMWNRTFKGVSGDVFIDENGDRDTSYSILDMHPDTGVFHPVAHYWGDRPGYNPVQGVSIHWPNNKGPPPNTPECGFTNDSPDCQERDPIIIVFIIVIAILVAILLGGALSFTIYRKFKQEASIRDTSWIVTPDEIVYTSKGAGLSKLSLLQSINSLNRSANSIGVGVQQIFIPVANYRGLKCAVKTIDVKRLPLNRETVLQINRRRELQHENVARFIGATVEPPTLSILMEYCEKGSLEDVLANTDINLDWSFKRSLIQDIVNGMLYIHTSPVKVHGKLKSSNCVVTGRFTVKITDFGLPMLYNDGSSVKQLEHKVNNLAFWIAPEILRGSDTRATQKGDVFSFAIILQEIITRQMPYGEVRDTLDVKDVIERIKAANPVMRPEVDETCPNELRNLLQQCWIENPDKRPDFKSIKMVLRKSSKDTGNIMDNLLKRMEVYANNLEHIVEDRTSQLIVEKKKSEELLYQILPKAIAERLMNGQAVDPESFDNVTIYFSDIVGFTSLSSKSTPLQIVDLLNDLYTTFDSILENHDVYKVETIGDAYMVVSGLPIRNGSNHAKEIASMSISILGTMQTFKIRHLPKQKLNIRIGLHTGPCVAGVVGLKMPRYCLFGDTVNTASRMESNGEALRIHISYATKMALSAHGNKFNFESRGRLEVKGKGTMETYWLISARSNFQ</sequence>
<evidence type="ECO:0000259" key="16">
    <source>
        <dbReference type="PROSITE" id="PS50011"/>
    </source>
</evidence>
<keyword evidence="6 15" id="KW-1133">Transmembrane helix</keyword>
<dbReference type="InterPro" id="IPR000719">
    <property type="entry name" value="Prot_kinase_dom"/>
</dbReference>
<dbReference type="Gene3D" id="3.30.70.1230">
    <property type="entry name" value="Nucleotide cyclase"/>
    <property type="match status" value="1"/>
</dbReference>
<evidence type="ECO:0000256" key="3">
    <source>
        <dbReference type="ARBA" id="ARBA00022692"/>
    </source>
</evidence>
<keyword evidence="8 15" id="KW-0472">Membrane</keyword>
<comment type="caution">
    <text evidence="18">The sequence shown here is derived from an EMBL/GenBank/DDBJ whole genome shotgun (WGS) entry which is preliminary data.</text>
</comment>
<keyword evidence="10" id="KW-0325">Glycoprotein</keyword>
<organism evidence="18 19">
    <name type="scientific">Owenia fusiformis</name>
    <name type="common">Polychaete worm</name>
    <dbReference type="NCBI Taxonomy" id="6347"/>
    <lineage>
        <taxon>Eukaryota</taxon>
        <taxon>Metazoa</taxon>
        <taxon>Spiralia</taxon>
        <taxon>Lophotrochozoa</taxon>
        <taxon>Annelida</taxon>
        <taxon>Polychaeta</taxon>
        <taxon>Sedentaria</taxon>
        <taxon>Canalipalpata</taxon>
        <taxon>Sabellida</taxon>
        <taxon>Oweniida</taxon>
        <taxon>Oweniidae</taxon>
        <taxon>Owenia</taxon>
    </lineage>
</organism>
<dbReference type="Gene3D" id="1.10.510.10">
    <property type="entry name" value="Transferase(Phosphotransferase) domain 1"/>
    <property type="match status" value="1"/>
</dbReference>
<dbReference type="InterPro" id="IPR029787">
    <property type="entry name" value="Nucleotide_cyclase"/>
</dbReference>
<evidence type="ECO:0000256" key="6">
    <source>
        <dbReference type="ARBA" id="ARBA00022989"/>
    </source>
</evidence>
<keyword evidence="5" id="KW-0547">Nucleotide-binding</keyword>
<evidence type="ECO:0000256" key="1">
    <source>
        <dbReference type="ARBA" id="ARBA00004479"/>
    </source>
</evidence>
<dbReference type="Proteomes" id="UP000749559">
    <property type="component" value="Unassembled WGS sequence"/>
</dbReference>
<dbReference type="InterPro" id="IPR050401">
    <property type="entry name" value="Cyclic_nucleotide_synthase"/>
</dbReference>
<dbReference type="SUPFAM" id="SSF55073">
    <property type="entry name" value="Nucleotide cyclase"/>
    <property type="match status" value="1"/>
</dbReference>
<evidence type="ECO:0000313" key="18">
    <source>
        <dbReference type="EMBL" id="CAH1786477.1"/>
    </source>
</evidence>
<feature type="domain" description="Protein kinase" evidence="16">
    <location>
        <begin position="381"/>
        <end position="642"/>
    </location>
</feature>
<keyword evidence="3 15" id="KW-0812">Transmembrane</keyword>
<evidence type="ECO:0000256" key="7">
    <source>
        <dbReference type="ARBA" id="ARBA00023134"/>
    </source>
</evidence>
<name>A0A8S4NZX6_OWEFU</name>
<feature type="transmembrane region" description="Helical" evidence="15">
    <location>
        <begin position="313"/>
        <end position="338"/>
    </location>
</feature>
<dbReference type="PROSITE" id="PS50125">
    <property type="entry name" value="GUANYLATE_CYCLASE_2"/>
    <property type="match status" value="1"/>
</dbReference>
<dbReference type="PANTHER" id="PTHR11920">
    <property type="entry name" value="GUANYLYL CYCLASE"/>
    <property type="match status" value="1"/>
</dbReference>
<comment type="subcellular location">
    <subcellularLocation>
        <location evidence="1">Membrane</location>
        <topology evidence="1">Single-pass type I membrane protein</topology>
    </subcellularLocation>
</comment>
<dbReference type="Pfam" id="PF07714">
    <property type="entry name" value="PK_Tyr_Ser-Thr"/>
    <property type="match status" value="1"/>
</dbReference>
<dbReference type="InterPro" id="IPR028082">
    <property type="entry name" value="Peripla_BP_I"/>
</dbReference>
<dbReference type="CDD" id="cd06352">
    <property type="entry name" value="PBP1_NPR_GC-like"/>
    <property type="match status" value="1"/>
</dbReference>
<dbReference type="InterPro" id="IPR001828">
    <property type="entry name" value="ANF_lig-bd_rcpt"/>
</dbReference>
<dbReference type="GO" id="GO:0005525">
    <property type="term" value="F:GTP binding"/>
    <property type="evidence" value="ECO:0007669"/>
    <property type="project" value="UniProtKB-KW"/>
</dbReference>
<dbReference type="GO" id="GO:0005524">
    <property type="term" value="F:ATP binding"/>
    <property type="evidence" value="ECO:0007669"/>
    <property type="project" value="InterPro"/>
</dbReference>
<dbReference type="SUPFAM" id="SSF53822">
    <property type="entry name" value="Periplasmic binding protein-like I"/>
    <property type="match status" value="1"/>
</dbReference>
<dbReference type="Pfam" id="PF00211">
    <property type="entry name" value="Guanylate_cyc"/>
    <property type="match status" value="1"/>
</dbReference>
<dbReference type="SMART" id="SM00044">
    <property type="entry name" value="CYCc"/>
    <property type="match status" value="1"/>
</dbReference>
<keyword evidence="12 14" id="KW-0141">cGMP biosynthesis</keyword>
<dbReference type="PANTHER" id="PTHR11920:SF274">
    <property type="entry name" value="GUANYLATE CYCLASE"/>
    <property type="match status" value="1"/>
</dbReference>
<dbReference type="InterPro" id="IPR001054">
    <property type="entry name" value="A/G_cyclase"/>
</dbReference>
<dbReference type="CDD" id="cd07302">
    <property type="entry name" value="CHD"/>
    <property type="match status" value="1"/>
</dbReference>
<dbReference type="InterPro" id="IPR011009">
    <property type="entry name" value="Kinase-like_dom_sf"/>
</dbReference>
<reference evidence="18" key="1">
    <citation type="submission" date="2022-03" db="EMBL/GenBank/DDBJ databases">
        <authorList>
            <person name="Martin C."/>
        </authorList>
    </citation>
    <scope>NUCLEOTIDE SEQUENCE</scope>
</reference>
<dbReference type="GO" id="GO:0007168">
    <property type="term" value="P:receptor guanylyl cyclase signaling pathway"/>
    <property type="evidence" value="ECO:0007669"/>
    <property type="project" value="TreeGrafter"/>
</dbReference>
<dbReference type="InterPro" id="IPR018297">
    <property type="entry name" value="A/G_cyclase_CS"/>
</dbReference>
<dbReference type="GO" id="GO:0004383">
    <property type="term" value="F:guanylate cyclase activity"/>
    <property type="evidence" value="ECO:0007669"/>
    <property type="project" value="UniProtKB-EC"/>
</dbReference>
<evidence type="ECO:0000256" key="14">
    <source>
        <dbReference type="RuleBase" id="RU003431"/>
    </source>
</evidence>
<evidence type="ECO:0000256" key="12">
    <source>
        <dbReference type="ARBA" id="ARBA00023293"/>
    </source>
</evidence>
<dbReference type="EC" id="4.6.1.2" evidence="2 14"/>
<dbReference type="PROSITE" id="PS50011">
    <property type="entry name" value="PROTEIN_KINASE_DOM"/>
    <property type="match status" value="1"/>
</dbReference>
<dbReference type="InterPro" id="IPR001170">
    <property type="entry name" value="ANPR/GUC"/>
</dbReference>
<evidence type="ECO:0000256" key="5">
    <source>
        <dbReference type="ARBA" id="ARBA00022741"/>
    </source>
</evidence>
<accession>A0A8S4NZX6</accession>
<comment type="similarity">
    <text evidence="13">Belongs to the adenylyl cyclase class-4/guanylyl cyclase family.</text>
</comment>
<evidence type="ECO:0000256" key="13">
    <source>
        <dbReference type="RuleBase" id="RU000405"/>
    </source>
</evidence>
<feature type="domain" description="Guanylate cyclase" evidence="17">
    <location>
        <begin position="716"/>
        <end position="846"/>
    </location>
</feature>
<dbReference type="Pfam" id="PF01094">
    <property type="entry name" value="ANF_receptor"/>
    <property type="match status" value="1"/>
</dbReference>
<dbReference type="EMBL" id="CAIIXF020000006">
    <property type="protein sequence ID" value="CAH1786477.1"/>
    <property type="molecule type" value="Genomic_DNA"/>
</dbReference>
<dbReference type="PROSITE" id="PS00452">
    <property type="entry name" value="GUANYLATE_CYCLASE_1"/>
    <property type="match status" value="1"/>
</dbReference>
<dbReference type="GO" id="GO:0004672">
    <property type="term" value="F:protein kinase activity"/>
    <property type="evidence" value="ECO:0007669"/>
    <property type="project" value="InterPro"/>
</dbReference>
<evidence type="ECO:0000256" key="9">
    <source>
        <dbReference type="ARBA" id="ARBA00023170"/>
    </source>
</evidence>
<evidence type="ECO:0000313" key="19">
    <source>
        <dbReference type="Proteomes" id="UP000749559"/>
    </source>
</evidence>
<comment type="catalytic activity">
    <reaction evidence="14">
        <text>GTP = 3',5'-cyclic GMP + diphosphate</text>
        <dbReference type="Rhea" id="RHEA:13665"/>
        <dbReference type="ChEBI" id="CHEBI:33019"/>
        <dbReference type="ChEBI" id="CHEBI:37565"/>
        <dbReference type="ChEBI" id="CHEBI:57746"/>
        <dbReference type="EC" id="4.6.1.2"/>
    </reaction>
</comment>
<dbReference type="Gene3D" id="3.40.50.2300">
    <property type="match status" value="2"/>
</dbReference>
<dbReference type="GO" id="GO:0005886">
    <property type="term" value="C:plasma membrane"/>
    <property type="evidence" value="ECO:0007669"/>
    <property type="project" value="TreeGrafter"/>
</dbReference>
<keyword evidence="11 13" id="KW-0456">Lyase</keyword>
<evidence type="ECO:0000256" key="15">
    <source>
        <dbReference type="SAM" id="Phobius"/>
    </source>
</evidence>
<keyword evidence="19" id="KW-1185">Reference proteome</keyword>
<proteinExistence type="inferred from homology"/>
<dbReference type="SUPFAM" id="SSF56112">
    <property type="entry name" value="Protein kinase-like (PK-like)"/>
    <property type="match status" value="1"/>
</dbReference>
<evidence type="ECO:0000256" key="8">
    <source>
        <dbReference type="ARBA" id="ARBA00023136"/>
    </source>
</evidence>
<keyword evidence="4" id="KW-0732">Signal</keyword>
<dbReference type="InterPro" id="IPR001245">
    <property type="entry name" value="Ser-Thr/Tyr_kinase_cat_dom"/>
</dbReference>
<dbReference type="OrthoDB" id="1890790at2759"/>
<evidence type="ECO:0000256" key="2">
    <source>
        <dbReference type="ARBA" id="ARBA00012202"/>
    </source>
</evidence>
<dbReference type="AlphaFoldDB" id="A0A8S4NZX6"/>